<dbReference type="RefSeq" id="WP_132952653.1">
    <property type="nucleotide sequence ID" value="NZ_CP091507.1"/>
</dbReference>
<evidence type="ECO:0000313" key="2">
    <source>
        <dbReference type="EMBL" id="UOO79476.1"/>
    </source>
</evidence>
<evidence type="ECO:0000313" key="3">
    <source>
        <dbReference type="Proteomes" id="UP000294721"/>
    </source>
</evidence>
<accession>A0AAE9GUY2</accession>
<gene>
    <name evidence="1" type="ORF">EV680_10357</name>
    <name evidence="2" type="ORF">LVJ78_00105</name>
</gene>
<dbReference type="EMBL" id="CP091507">
    <property type="protein sequence ID" value="UOO79476.1"/>
    <property type="molecule type" value="Genomic_DNA"/>
</dbReference>
<evidence type="ECO:0000313" key="4">
    <source>
        <dbReference type="Proteomes" id="UP000829756"/>
    </source>
</evidence>
<sequence>MTKEQIQSISTDNKTVIVNKINKKYELTFRKQNRLMCTIWLHHYQQIDPIITKFLATGEVDAGGVWMV</sequence>
<dbReference type="Proteomes" id="UP000294721">
    <property type="component" value="Unassembled WGS sequence"/>
</dbReference>
<dbReference type="AlphaFoldDB" id="A0AAE9GUY2"/>
<dbReference type="EMBL" id="SLXE01000003">
    <property type="protein sequence ID" value="TCP09316.1"/>
    <property type="molecule type" value="Genomic_DNA"/>
</dbReference>
<reference evidence="1 3" key="1">
    <citation type="submission" date="2019-03" db="EMBL/GenBank/DDBJ databases">
        <title>Genomic Encyclopedia of Type Strains, Phase IV (KMG-IV): sequencing the most valuable type-strain genomes for metagenomic binning, comparative biology and taxonomic classification.</title>
        <authorList>
            <person name="Goeker M."/>
        </authorList>
    </citation>
    <scope>NUCLEOTIDE SEQUENCE [LARGE SCALE GENOMIC DNA]</scope>
    <source>
        <strain evidence="1 3">DSM 17474</strain>
    </source>
</reference>
<reference evidence="2" key="3">
    <citation type="journal article" date="2022" name="Res Sq">
        <title>Evolution of multicellular longitudinally dividing oral cavity symbionts (Neisseriaceae).</title>
        <authorList>
            <person name="Nyongesa S."/>
            <person name="Weber P."/>
            <person name="Bernet E."/>
            <person name="Pullido F."/>
            <person name="Nieckarz M."/>
            <person name="Delaby M."/>
            <person name="Nieves C."/>
            <person name="Viehboeck T."/>
            <person name="Krause N."/>
            <person name="Rivera-Millot A."/>
            <person name="Nakamura A."/>
            <person name="Vischer N."/>
            <person name="VanNieuwenhze M."/>
            <person name="Brun Y."/>
            <person name="Cava F."/>
            <person name="Bulgheresi S."/>
            <person name="Veyrier F."/>
        </authorList>
    </citation>
    <scope>NUCLEOTIDE SEQUENCE</scope>
    <source>
        <strain evidence="2">1258/02</strain>
    </source>
</reference>
<dbReference type="Proteomes" id="UP000829756">
    <property type="component" value="Chromosome"/>
</dbReference>
<proteinExistence type="predicted"/>
<organism evidence="2 4">
    <name type="scientific">Uruburuella suis</name>
    <dbReference type="NCBI Taxonomy" id="252130"/>
    <lineage>
        <taxon>Bacteria</taxon>
        <taxon>Pseudomonadati</taxon>
        <taxon>Pseudomonadota</taxon>
        <taxon>Betaproteobacteria</taxon>
        <taxon>Neisseriales</taxon>
        <taxon>Neisseriaceae</taxon>
        <taxon>Uruburuella</taxon>
    </lineage>
</organism>
<name>A0AAE9GUY2_9NEIS</name>
<keyword evidence="3" id="KW-1185">Reference proteome</keyword>
<reference evidence="2" key="2">
    <citation type="submission" date="2021-12" db="EMBL/GenBank/DDBJ databases">
        <authorList>
            <person name="Veyrier F.J."/>
        </authorList>
    </citation>
    <scope>NUCLEOTIDE SEQUENCE</scope>
    <source>
        <strain evidence="2">1258/02</strain>
    </source>
</reference>
<protein>
    <submittedName>
        <fullName evidence="2">Uncharacterized protein</fullName>
    </submittedName>
</protein>
<dbReference type="KEGG" id="usu:LVJ78_00105"/>
<evidence type="ECO:0000313" key="1">
    <source>
        <dbReference type="EMBL" id="TCP09316.1"/>
    </source>
</evidence>